<proteinExistence type="predicted"/>
<evidence type="ECO:0000313" key="2">
    <source>
        <dbReference type="EMBL" id="KAF7846721.1"/>
    </source>
</evidence>
<evidence type="ECO:0000313" key="3">
    <source>
        <dbReference type="Proteomes" id="UP000806378"/>
    </source>
</evidence>
<dbReference type="EMBL" id="MU092032">
    <property type="protein sequence ID" value="KAF7846721.1"/>
    <property type="molecule type" value="Genomic_DNA"/>
</dbReference>
<dbReference type="AlphaFoldDB" id="A0A8T0CGL5"/>
<evidence type="ECO:0000256" key="1">
    <source>
        <dbReference type="SAM" id="MobiDB-lite"/>
    </source>
</evidence>
<keyword evidence="3" id="KW-1185">Reference proteome</keyword>
<dbReference type="InterPro" id="IPR045882">
    <property type="entry name" value="GPT1/2"/>
</dbReference>
<dbReference type="Gramene" id="rna-gnl|WGS:JABURB|Cocit.L3857.1">
    <property type="protein sequence ID" value="cds-KAF7846721.1"/>
    <property type="gene ID" value="gene-BT93_L3857"/>
</dbReference>
<dbReference type="PANTHER" id="PTHR33737">
    <property type="entry name" value="OS05G0121800 PROTEIN"/>
    <property type="match status" value="1"/>
</dbReference>
<protein>
    <submittedName>
        <fullName evidence="2">Uncharacterized protein</fullName>
    </submittedName>
</protein>
<feature type="compositionally biased region" description="Polar residues" evidence="1">
    <location>
        <begin position="46"/>
        <end position="63"/>
    </location>
</feature>
<sequence>MASSCQSSEEVGLNVKNDQAELSANNGCIQASQLESNILPEKVDSSVPSESYDVQRQHQLGSTLNSSKDTTILIQGEICKKEGKQESTILKPPPDAAPFSEEWLAAFEAAGEEILTMKRGAVQHSPPDKNLPEPSPWSPVKRKNNQAIGPFDCTKFTNICNSIPESSSK</sequence>
<reference evidence="2" key="1">
    <citation type="submission" date="2020-05" db="EMBL/GenBank/DDBJ databases">
        <title>WGS assembly of Corymbia citriodora subspecies variegata.</title>
        <authorList>
            <person name="Barry K."/>
            <person name="Hundley H."/>
            <person name="Shu S."/>
            <person name="Jenkins J."/>
            <person name="Grimwood J."/>
            <person name="Baten A."/>
        </authorList>
    </citation>
    <scope>NUCLEOTIDE SEQUENCE</scope>
    <source>
        <strain evidence="2">CV2-018</strain>
    </source>
</reference>
<accession>A0A8T0CGL5</accession>
<name>A0A8T0CGL5_CORYI</name>
<feature type="region of interest" description="Disordered" evidence="1">
    <location>
        <begin position="42"/>
        <end position="63"/>
    </location>
</feature>
<gene>
    <name evidence="2" type="ORF">BT93_L3857</name>
</gene>
<comment type="caution">
    <text evidence="2">The sequence shown here is derived from an EMBL/GenBank/DDBJ whole genome shotgun (WGS) entry which is preliminary data.</text>
</comment>
<organism evidence="2 3">
    <name type="scientific">Corymbia citriodora subsp. variegata</name>
    <dbReference type="NCBI Taxonomy" id="360336"/>
    <lineage>
        <taxon>Eukaryota</taxon>
        <taxon>Viridiplantae</taxon>
        <taxon>Streptophyta</taxon>
        <taxon>Embryophyta</taxon>
        <taxon>Tracheophyta</taxon>
        <taxon>Spermatophyta</taxon>
        <taxon>Magnoliopsida</taxon>
        <taxon>eudicotyledons</taxon>
        <taxon>Gunneridae</taxon>
        <taxon>Pentapetalae</taxon>
        <taxon>rosids</taxon>
        <taxon>malvids</taxon>
        <taxon>Myrtales</taxon>
        <taxon>Myrtaceae</taxon>
        <taxon>Myrtoideae</taxon>
        <taxon>Eucalypteae</taxon>
        <taxon>Corymbia</taxon>
    </lineage>
</organism>
<dbReference type="PANTHER" id="PTHR33737:SF19">
    <property type="entry name" value="BNAA10G12980D PROTEIN"/>
    <property type="match status" value="1"/>
</dbReference>
<dbReference type="GO" id="GO:0008017">
    <property type="term" value="F:microtubule binding"/>
    <property type="evidence" value="ECO:0007669"/>
    <property type="project" value="InterPro"/>
</dbReference>
<feature type="region of interest" description="Disordered" evidence="1">
    <location>
        <begin position="117"/>
        <end position="149"/>
    </location>
</feature>
<dbReference type="Proteomes" id="UP000806378">
    <property type="component" value="Unassembled WGS sequence"/>
</dbReference>
<dbReference type="OrthoDB" id="1931260at2759"/>